<dbReference type="InterPro" id="IPR045592">
    <property type="entry name" value="DUF6461"/>
</dbReference>
<dbReference type="Pfam" id="PF20062">
    <property type="entry name" value="DUF6461"/>
    <property type="match status" value="1"/>
</dbReference>
<keyword evidence="2" id="KW-1185">Reference proteome</keyword>
<sequence>MDVRRPGVDEVYEHYRRLIGEPVPPALDVALCWTVVVPDADAPLTVEDIGTRLSGGTAYEVHEAAGLDVVDLPDYRLDPPPVAVDQAGPAIVVYRLDQLGAQPAVIRRLSANARVYNAWWNVNYANSLSLTLDGEVLLAINGLFPRRPEDHPNLTFWPELTTISGFFLDYDDTDWTGRDDDWDWRAGFLTGIELATGVRLDRGWLDAEHPYLTFGGPIPD</sequence>
<organism evidence="1 2">
    <name type="scientific">Planomonospora sphaerica</name>
    <dbReference type="NCBI Taxonomy" id="161355"/>
    <lineage>
        <taxon>Bacteria</taxon>
        <taxon>Bacillati</taxon>
        <taxon>Actinomycetota</taxon>
        <taxon>Actinomycetes</taxon>
        <taxon>Streptosporangiales</taxon>
        <taxon>Streptosporangiaceae</taxon>
        <taxon>Planomonospora</taxon>
    </lineage>
</organism>
<accession>A0A161MCG9</accession>
<dbReference type="EMBL" id="BDCX01000011">
    <property type="protein sequence ID" value="GAT68913.1"/>
    <property type="molecule type" value="Genomic_DNA"/>
</dbReference>
<dbReference type="AlphaFoldDB" id="A0A161MCG9"/>
<name>A0A161MCG9_9ACTN</name>
<gene>
    <name evidence="1" type="ORF">PS9374_04578</name>
</gene>
<dbReference type="Proteomes" id="UP000077701">
    <property type="component" value="Unassembled WGS sequence"/>
</dbReference>
<comment type="caution">
    <text evidence="1">The sequence shown here is derived from an EMBL/GenBank/DDBJ whole genome shotgun (WGS) entry which is preliminary data.</text>
</comment>
<reference evidence="1 2" key="1">
    <citation type="journal article" date="2016" name="Genome Announc.">
        <title>Draft Genome Sequence of Planomonospora sphaerica JCM9374, a Rare Actinomycete.</title>
        <authorList>
            <person name="Dohra H."/>
            <person name="Suzuki T."/>
            <person name="Inoue Y."/>
            <person name="Kodani S."/>
        </authorList>
    </citation>
    <scope>NUCLEOTIDE SEQUENCE [LARGE SCALE GENOMIC DNA]</scope>
    <source>
        <strain evidence="1 2">JCM 9374</strain>
    </source>
</reference>
<proteinExistence type="predicted"/>
<evidence type="ECO:0000313" key="2">
    <source>
        <dbReference type="Proteomes" id="UP000077701"/>
    </source>
</evidence>
<protein>
    <submittedName>
        <fullName evidence="1">Uncharacterized protein</fullName>
    </submittedName>
</protein>
<evidence type="ECO:0000313" key="1">
    <source>
        <dbReference type="EMBL" id="GAT68913.1"/>
    </source>
</evidence>
<reference evidence="2" key="2">
    <citation type="submission" date="2016-04" db="EMBL/GenBank/DDBJ databases">
        <title>Planomonospora sphaerica JCM9374 whole genome shotgun sequence.</title>
        <authorList>
            <person name="Suzuki T."/>
            <person name="Dohra H."/>
            <person name="Kodani S."/>
        </authorList>
    </citation>
    <scope>NUCLEOTIDE SEQUENCE [LARGE SCALE GENOMIC DNA]</scope>
    <source>
        <strain evidence="2">JCM 9374</strain>
    </source>
</reference>
<dbReference type="STRING" id="161355.PS9374_04578"/>